<comment type="caution">
    <text evidence="1">The sequence shown here is derived from an EMBL/GenBank/DDBJ whole genome shotgun (WGS) entry which is preliminary data.</text>
</comment>
<protein>
    <submittedName>
        <fullName evidence="1">Uncharacterized protein</fullName>
    </submittedName>
</protein>
<gene>
    <name evidence="1" type="ORF">BB558_006478</name>
</gene>
<dbReference type="InterPro" id="IPR002110">
    <property type="entry name" value="Ankyrin_rpt"/>
</dbReference>
<dbReference type="Proteomes" id="UP000245591">
    <property type="component" value="Unassembled WGS sequence"/>
</dbReference>
<proteinExistence type="predicted"/>
<keyword evidence="2" id="KW-1185">Reference proteome</keyword>
<dbReference type="EMBL" id="MBFU01000806">
    <property type="protein sequence ID" value="PVZ97559.1"/>
    <property type="molecule type" value="Genomic_DNA"/>
</dbReference>
<organism evidence="1 2">
    <name type="scientific">Smittium angustum</name>
    <dbReference type="NCBI Taxonomy" id="133377"/>
    <lineage>
        <taxon>Eukaryota</taxon>
        <taxon>Fungi</taxon>
        <taxon>Fungi incertae sedis</taxon>
        <taxon>Zoopagomycota</taxon>
        <taxon>Kickxellomycotina</taxon>
        <taxon>Harpellomycetes</taxon>
        <taxon>Harpellales</taxon>
        <taxon>Legeriomycetaceae</taxon>
        <taxon>Smittium</taxon>
    </lineage>
</organism>
<dbReference type="InterPro" id="IPR036770">
    <property type="entry name" value="Ankyrin_rpt-contain_sf"/>
</dbReference>
<name>A0A2U1IXM0_SMIAN</name>
<dbReference type="SUPFAM" id="SSF140860">
    <property type="entry name" value="Pseudo ankyrin repeat-like"/>
    <property type="match status" value="1"/>
</dbReference>
<reference evidence="1 2" key="1">
    <citation type="journal article" date="2018" name="MBio">
        <title>Comparative Genomics Reveals the Core Gene Toolbox for the Fungus-Insect Symbiosis.</title>
        <authorList>
            <person name="Wang Y."/>
            <person name="Stata M."/>
            <person name="Wang W."/>
            <person name="Stajich J.E."/>
            <person name="White M.M."/>
            <person name="Moncalvo J.M."/>
        </authorList>
    </citation>
    <scope>NUCLEOTIDE SEQUENCE [LARGE SCALE GENOMIC DNA]</scope>
    <source>
        <strain evidence="1 2">AUS-126-30</strain>
    </source>
</reference>
<dbReference type="AlphaFoldDB" id="A0A2U1IXM0"/>
<accession>A0A2U1IXM0</accession>
<dbReference type="Gene3D" id="1.25.40.20">
    <property type="entry name" value="Ankyrin repeat-containing domain"/>
    <property type="match status" value="1"/>
</dbReference>
<dbReference type="Pfam" id="PF12796">
    <property type="entry name" value="Ank_2"/>
    <property type="match status" value="1"/>
</dbReference>
<evidence type="ECO:0000313" key="2">
    <source>
        <dbReference type="Proteomes" id="UP000245591"/>
    </source>
</evidence>
<feature type="non-terminal residue" evidence="1">
    <location>
        <position position="97"/>
    </location>
</feature>
<sequence>MILGNDMPILYVNNFSLEEASIRGKIKIVQYLIKNGYDVHKNNEITLKEASENGNFAFKIACRNRHHDIAKCLLGNGQTLTPKNIGVLSLNKKRTSP</sequence>
<evidence type="ECO:0000313" key="1">
    <source>
        <dbReference type="EMBL" id="PVZ97559.1"/>
    </source>
</evidence>